<evidence type="ECO:0000256" key="9">
    <source>
        <dbReference type="RuleBase" id="RU003355"/>
    </source>
</evidence>
<dbReference type="InterPro" id="IPR023827">
    <property type="entry name" value="Peptidase_S8_Asp-AS"/>
</dbReference>
<keyword evidence="10" id="KW-0472">Membrane</keyword>
<dbReference type="GO" id="GO:0006508">
    <property type="term" value="P:proteolysis"/>
    <property type="evidence" value="ECO:0007669"/>
    <property type="project" value="UniProtKB-KW"/>
</dbReference>
<dbReference type="PROSITE" id="PS51892">
    <property type="entry name" value="SUBTILASE"/>
    <property type="match status" value="1"/>
</dbReference>
<dbReference type="PaxDb" id="211586-SO_3302"/>
<reference evidence="13 14" key="4">
    <citation type="journal article" date="2011" name="BMC Genomics">
        <title>Genome-wide protein localization prediction strategies for gram negative bacteria.</title>
        <authorList>
            <person name="Romine M.F."/>
        </authorList>
    </citation>
    <scope>NUCLEOTIDE SEQUENCE [LARGE SCALE GENOMIC DNA]</scope>
    <source>
        <strain evidence="14">ATCC 700550 / JCM 31522 / CIP 106686 / LMG 19005 / NCIMB 14063 / MR-1</strain>
    </source>
</reference>
<dbReference type="Gene3D" id="2.60.40.10">
    <property type="entry name" value="Immunoglobulins"/>
    <property type="match status" value="1"/>
</dbReference>
<dbReference type="PATRIC" id="fig|1028802.3.peg.1308"/>
<keyword evidence="10" id="KW-0812">Transmembrane</keyword>
<dbReference type="SUPFAM" id="SSF52743">
    <property type="entry name" value="Subtilisin-like"/>
    <property type="match status" value="1"/>
</dbReference>
<sequence length="1287" mass="138077">MFNKSFIAIAIGLTGISQASQENLKAYSWQNKVNYVINADADVRADHSGRSRYIIQLMQAPAATHAAQLFNKAPQDRTSVSKASITQKLPQKISHLLQTSQLEQYRQEIAHHQGIFKTTASKTLGRPLQAKMQFDTAFNGMVLELTPDEAKTMLTVPQVLKVIKETPTELQTDNGPQLIGASNLWDGNATGLAAKGDGIIIGILDTGINTDNRAFSAVGDDGHNIINPLGSGNYLGDCVKDATLCNDKLIGVYSFPLVTDEYNGLRPANGEDYNGHGSHTASTAAGNALVNVPVLMPNIGEEVGDGIETGTVLSNISGVAPHANIISYQVCDQSGCYPSLTIASVELAIKAGVDVLNYSIGPRGGVQNDPWNTASDIAFLSAREAGIFVAMAAGNAGPDAETVGNVAPWAISVAASSHQRVWSHVLSGSGVTGDPLPQIEGLADVFTSNGVINALSDETEIVYAGDYKDINGNSLALCNSRVYFFDPVMADLRGKVVICDRGEISLADKVTNMFFAAGVIIRNTPTSNQNMASARYALPSLLINELDGKQLLEWMKRTDTPKVSISAANAEYDQANADILADFSSRGPYKWQTELMVPHIAAPGVDIYAAYADEMPFTSVNDAAPSDFAFLSGTSMASPHVAGSAALLRQLHPDWTPAEIQSAMMLTATTNVLKEDGKTPAGIFDIGSGRLQIDKAAQAGLVMDVPIDEYKAANPELGGDVTSLNLPVLTSTQCMNSCSWTRTLRATRDGSWTVSSNGNVDGVTISASPSSFDIKEGESVTVTFTANIALRANEDWSFMQVNLAPSDNSPMLSLPVAVKPLIALVPAFITQDYFWNKGDLELADFHFRYPENLLFNIKPLEKATSYHLTLAADSDNRSPFDNVNDGTALSFINVPDGSSNLRVIVGESSAIDIDVFIGLDSNNNGIPEIVELTQACATSMNVGEACRLNAGSGRYWVLAHNYKGSGDPLDAVRLDVLLQPNTETLPALVTIPNMSTKPYDALSAHLSWSGDMIEGVYYSELEVFDRNTPTAARAIARSNLVVNRVKPSVKIDLVKGDLSHRKEAELNIQLPTNPTSDSLTYTLNLAMADNLTITDVETNGDISLNHDKNNIKVTLAPGETSTLIVAKINQKSPISGDFKVDWSLNTDKSDFDVQQGSLMVSNTNKAPSLAVPKEIKGNMGSDVKFNIVSEDANQDPLSYTVTQISGPAVDIKDDGKGEVILSLPEVNSSQVAKFNVNVTDGEFSQSSDMSLEITYINTENSGGAIFWSIVLLGLFGLRRKRLRTRSY</sequence>
<dbReference type="CDD" id="cd04852">
    <property type="entry name" value="Peptidases_S8_3"/>
    <property type="match status" value="1"/>
</dbReference>
<dbReference type="SUPFAM" id="SSF52025">
    <property type="entry name" value="PA domain"/>
    <property type="match status" value="1"/>
</dbReference>
<gene>
    <name evidence="13" type="ordered locus">SO_3302</name>
</gene>
<dbReference type="GO" id="GO:0004252">
    <property type="term" value="F:serine-type endopeptidase activity"/>
    <property type="evidence" value="ECO:0000318"/>
    <property type="project" value="GO_Central"/>
</dbReference>
<dbReference type="Pfam" id="PF00082">
    <property type="entry name" value="Peptidase_S8"/>
    <property type="match status" value="1"/>
</dbReference>
<dbReference type="InterPro" id="IPR034197">
    <property type="entry name" value="Peptidases_S8_3"/>
</dbReference>
<accession>Q8EC42</accession>
<comment type="similarity">
    <text evidence="8 9">Belongs to the peptidase S8 family.</text>
</comment>
<evidence type="ECO:0000256" key="1">
    <source>
        <dbReference type="ARBA" id="ARBA00022525"/>
    </source>
</evidence>
<organism evidence="13 14">
    <name type="scientific">Shewanella oneidensis (strain ATCC 700550 / JCM 31522 / CIP 106686 / LMG 19005 / NCIMB 14063 / MR-1)</name>
    <dbReference type="NCBI Taxonomy" id="211586"/>
    <lineage>
        <taxon>Bacteria</taxon>
        <taxon>Pseudomonadati</taxon>
        <taxon>Pseudomonadota</taxon>
        <taxon>Gammaproteobacteria</taxon>
        <taxon>Alteromonadales</taxon>
        <taxon>Shewanellaceae</taxon>
        <taxon>Shewanella</taxon>
    </lineage>
</organism>
<feature type="active site" description="Charge relay system" evidence="7 8">
    <location>
        <position position="635"/>
    </location>
</feature>
<dbReference type="InterPro" id="IPR013783">
    <property type="entry name" value="Ig-like_fold"/>
</dbReference>
<dbReference type="PhylomeDB" id="Q8EC42"/>
<keyword evidence="1" id="KW-0964">Secreted</keyword>
<evidence type="ECO:0000256" key="4">
    <source>
        <dbReference type="ARBA" id="ARBA00022801"/>
    </source>
</evidence>
<dbReference type="InterPro" id="IPR023828">
    <property type="entry name" value="Peptidase_S8_Ser-AS"/>
</dbReference>
<evidence type="ECO:0000256" key="7">
    <source>
        <dbReference type="PIRSR" id="PIRSR615500-1"/>
    </source>
</evidence>
<feature type="domain" description="Peptidase S8/S53" evidence="11">
    <location>
        <begin position="196"/>
        <end position="671"/>
    </location>
</feature>
<evidence type="ECO:0000259" key="11">
    <source>
        <dbReference type="Pfam" id="PF00082"/>
    </source>
</evidence>
<evidence type="ECO:0000256" key="10">
    <source>
        <dbReference type="SAM" id="Phobius"/>
    </source>
</evidence>
<feature type="active site" description="Charge relay system" evidence="7 8">
    <location>
        <position position="205"/>
    </location>
</feature>
<dbReference type="Pfam" id="PF02225">
    <property type="entry name" value="PA"/>
    <property type="match status" value="1"/>
</dbReference>
<dbReference type="HOGENOM" id="CLU_003205_0_0_6"/>
<dbReference type="InterPro" id="IPR046450">
    <property type="entry name" value="PA_dom_sf"/>
</dbReference>
<keyword evidence="4 8" id="KW-0378">Hydrolase</keyword>
<dbReference type="STRING" id="211586.SO_3302"/>
<evidence type="ECO:0000313" key="14">
    <source>
        <dbReference type="Proteomes" id="UP000008186"/>
    </source>
</evidence>
<dbReference type="InterPro" id="IPR000209">
    <property type="entry name" value="Peptidase_S8/S53_dom"/>
</dbReference>
<dbReference type="PRINTS" id="PR00723">
    <property type="entry name" value="SUBTILISIN"/>
</dbReference>
<dbReference type="OrthoDB" id="614750at2"/>
<dbReference type="InterPro" id="IPR045051">
    <property type="entry name" value="SBT"/>
</dbReference>
<dbReference type="Proteomes" id="UP000008186">
    <property type="component" value="Chromosome"/>
</dbReference>
<dbReference type="GO" id="GO:0005576">
    <property type="term" value="C:extracellular region"/>
    <property type="evidence" value="ECO:0000318"/>
    <property type="project" value="GO_Central"/>
</dbReference>
<evidence type="ECO:0000256" key="2">
    <source>
        <dbReference type="ARBA" id="ARBA00022670"/>
    </source>
</evidence>
<reference evidence="13 14" key="3">
    <citation type="journal article" date="2008" name="Appl. Environ. Microbiol.">
        <title>Identification of mobile elements and pseudogenes in the Shewanella oneidensis MR-1 genome.</title>
        <authorList>
            <person name="Romine M.F."/>
            <person name="Carlson T.S."/>
            <person name="Norbeck A.D."/>
            <person name="McCue L.A."/>
            <person name="Lipton M.S."/>
        </authorList>
    </citation>
    <scope>NUCLEOTIDE SEQUENCE [LARGE SCALE GENOMIC DNA]</scope>
    <source>
        <strain evidence="14">ATCC 700550 / JCM 31522 / CIP 106686 / LMG 19005 / NCIMB 14063 / MR-1</strain>
    </source>
</reference>
<keyword evidence="6" id="KW-0325">Glycoprotein</keyword>
<keyword evidence="5 8" id="KW-0720">Serine protease</keyword>
<dbReference type="Gene3D" id="3.50.30.30">
    <property type="match status" value="1"/>
</dbReference>
<keyword evidence="10" id="KW-1133">Transmembrane helix</keyword>
<dbReference type="Gene3D" id="3.40.50.200">
    <property type="entry name" value="Peptidase S8/S53 domain"/>
    <property type="match status" value="1"/>
</dbReference>
<feature type="domain" description="PA" evidence="12">
    <location>
        <begin position="478"/>
        <end position="551"/>
    </location>
</feature>
<feature type="active site" description="Charge relay system" evidence="7 8">
    <location>
        <position position="276"/>
    </location>
</feature>
<dbReference type="KEGG" id="son:SO_3302"/>
<proteinExistence type="inferred from homology"/>
<evidence type="ECO:0000256" key="3">
    <source>
        <dbReference type="ARBA" id="ARBA00022729"/>
    </source>
</evidence>
<dbReference type="PROSITE" id="PS00138">
    <property type="entry name" value="SUBTILASE_SER"/>
    <property type="match status" value="1"/>
</dbReference>
<evidence type="ECO:0000256" key="6">
    <source>
        <dbReference type="ARBA" id="ARBA00023180"/>
    </source>
</evidence>
<name>Q8EC42_SHEON</name>
<dbReference type="PROSITE" id="PS00136">
    <property type="entry name" value="SUBTILASE_ASP"/>
    <property type="match status" value="1"/>
</dbReference>
<evidence type="ECO:0000256" key="5">
    <source>
        <dbReference type="ARBA" id="ARBA00022825"/>
    </source>
</evidence>
<protein>
    <submittedName>
        <fullName evidence="13">Extracellular peptidase family S8A</fullName>
    </submittedName>
</protein>
<dbReference type="PANTHER" id="PTHR10795">
    <property type="entry name" value="PROPROTEIN CONVERTASE SUBTILISIN/KEXIN"/>
    <property type="match status" value="1"/>
</dbReference>
<evidence type="ECO:0000256" key="8">
    <source>
        <dbReference type="PROSITE-ProRule" id="PRU01240"/>
    </source>
</evidence>
<dbReference type="RefSeq" id="WP_011073180.1">
    <property type="nucleotide sequence ID" value="NC_004347.2"/>
</dbReference>
<dbReference type="InterPro" id="IPR036852">
    <property type="entry name" value="Peptidase_S8/S53_dom_sf"/>
</dbReference>
<dbReference type="eggNOG" id="COG1404">
    <property type="taxonomic scope" value="Bacteria"/>
</dbReference>
<reference evidence="13 14" key="1">
    <citation type="journal article" date="2002" name="Nat. Biotechnol.">
        <title>Genome sequence of the dissimilatory metal ion-reducing bacterium Shewanella oneidensis.</title>
        <authorList>
            <person name="Heidelberg J.F."/>
            <person name="Paulsen I.T."/>
            <person name="Nelson K.E."/>
            <person name="Gaidos E.J."/>
            <person name="Nelson W.C."/>
            <person name="Read T.D."/>
            <person name="Eisen J.A."/>
            <person name="Seshadri R."/>
            <person name="Ward N."/>
            <person name="Methe B."/>
            <person name="Clayton R.A."/>
            <person name="Meyer T."/>
            <person name="Tsapin A."/>
            <person name="Scott J."/>
            <person name="Beanan M."/>
            <person name="Brinkac L."/>
            <person name="Daugherty S."/>
            <person name="DeBoy R.T."/>
            <person name="Dodson R.J."/>
            <person name="Durkin A.S."/>
            <person name="Haft D.H."/>
            <person name="Kolonay J.F."/>
            <person name="Madupu R."/>
            <person name="Peterson J.D."/>
            <person name="Umayam L.A."/>
            <person name="White O."/>
            <person name="Wolf A.M."/>
            <person name="Vamathevan J."/>
            <person name="Weidman J."/>
            <person name="Impraim M."/>
            <person name="Lee K."/>
            <person name="Berry K."/>
            <person name="Lee C."/>
            <person name="Mueller J."/>
            <person name="Khouri H."/>
            <person name="Gill J."/>
            <person name="Utterback T.R."/>
            <person name="McDonald L.A."/>
            <person name="Feldblyum T.V."/>
            <person name="Smith H.O."/>
            <person name="Venter J.C."/>
            <person name="Nealson K.H."/>
            <person name="Fraser C.M."/>
        </authorList>
    </citation>
    <scope>NUCLEOTIDE SEQUENCE [LARGE SCALE GENOMIC DNA]</scope>
    <source>
        <strain evidence="14">ATCC 700550 / JCM 31522 / CIP 106686 / LMG 19005 / NCIMB 14063 / MR-1</strain>
    </source>
</reference>
<dbReference type="CDD" id="cd02120">
    <property type="entry name" value="PA_subtilisin_like"/>
    <property type="match status" value="1"/>
</dbReference>
<dbReference type="BioCyc" id="SONE211586:G1GMP-3076-MONOMER"/>
<dbReference type="InterPro" id="IPR015500">
    <property type="entry name" value="Peptidase_S8_subtilisin-rel"/>
</dbReference>
<evidence type="ECO:0000259" key="12">
    <source>
        <dbReference type="Pfam" id="PF02225"/>
    </source>
</evidence>
<evidence type="ECO:0000313" key="13">
    <source>
        <dbReference type="EMBL" id="AAN56300.1"/>
    </source>
</evidence>
<dbReference type="InterPro" id="IPR003137">
    <property type="entry name" value="PA_domain"/>
</dbReference>
<keyword evidence="2 8" id="KW-0645">Protease</keyword>
<keyword evidence="3" id="KW-0732">Signal</keyword>
<dbReference type="EMBL" id="AE014299">
    <property type="protein sequence ID" value="AAN56300.1"/>
    <property type="molecule type" value="Genomic_DNA"/>
</dbReference>
<feature type="transmembrane region" description="Helical" evidence="10">
    <location>
        <begin position="1260"/>
        <end position="1277"/>
    </location>
</feature>
<keyword evidence="14" id="KW-1185">Reference proteome</keyword>
<reference evidence="13 14" key="2">
    <citation type="journal article" date="2005" name="Proteomics">
        <title>Global detection and characterization of hypothetical proteins in Shewanella oneidensis MR-1 using LC-MS based proteomics.</title>
        <authorList>
            <person name="Elias D.A."/>
            <person name="Monroe M.E."/>
            <person name="Marshall M.J."/>
            <person name="Romine M.F."/>
            <person name="Belieav A.S."/>
            <person name="Fredrickson J.K."/>
            <person name="Anderson G.A."/>
            <person name="Smith R.D."/>
            <person name="Lipton M.S."/>
        </authorList>
    </citation>
    <scope>NUCLEOTIDE SEQUENCE [LARGE SCALE GENOMIC DNA]</scope>
    <source>
        <strain evidence="14">ATCC 700550 / JCM 31522 / CIP 106686 / LMG 19005 / NCIMB 14063 / MR-1</strain>
    </source>
</reference>